<accession>Q2VZY6</accession>
<evidence type="ECO:0000313" key="1">
    <source>
        <dbReference type="EMBL" id="BAE52839.1"/>
    </source>
</evidence>
<gene>
    <name evidence="1" type="ordered locus">amb4035</name>
</gene>
<dbReference type="HOGENOM" id="CLU_3235719_0_0_5"/>
<name>Q2VZY6_PARM1</name>
<dbReference type="KEGG" id="mag:amb4035"/>
<dbReference type="STRING" id="342108.amb4035"/>
<evidence type="ECO:0000313" key="2">
    <source>
        <dbReference type="Proteomes" id="UP000007058"/>
    </source>
</evidence>
<proteinExistence type="predicted"/>
<keyword evidence="2" id="KW-1185">Reference proteome</keyword>
<dbReference type="RefSeq" id="WP_011386388.1">
    <property type="nucleotide sequence ID" value="NC_007626.1"/>
</dbReference>
<reference evidence="1 2" key="1">
    <citation type="journal article" date="2005" name="DNA Res.">
        <title>Complete genome sequence of the facultative anaerobic magnetotactic bacterium Magnetospirillum sp. strain AMB-1.</title>
        <authorList>
            <person name="Matsunaga T."/>
            <person name="Okamura Y."/>
            <person name="Fukuda Y."/>
            <person name="Wahyudi A.T."/>
            <person name="Murase Y."/>
            <person name="Takeyama H."/>
        </authorList>
    </citation>
    <scope>NUCLEOTIDE SEQUENCE [LARGE SCALE GENOMIC DNA]</scope>
    <source>
        <strain evidence="2">ATCC 700264 / AMB-1</strain>
    </source>
</reference>
<organism evidence="1 2">
    <name type="scientific">Paramagnetospirillum magneticum (strain ATCC 700264 / AMB-1)</name>
    <name type="common">Magnetospirillum magneticum</name>
    <dbReference type="NCBI Taxonomy" id="342108"/>
    <lineage>
        <taxon>Bacteria</taxon>
        <taxon>Pseudomonadati</taxon>
        <taxon>Pseudomonadota</taxon>
        <taxon>Alphaproteobacteria</taxon>
        <taxon>Rhodospirillales</taxon>
        <taxon>Magnetospirillaceae</taxon>
        <taxon>Paramagnetospirillum</taxon>
    </lineage>
</organism>
<sequence>MAETVGQSGDPGASRKIISASKVHSIVNVTGTTMAHDGDGAEL</sequence>
<dbReference type="EMBL" id="AP007255">
    <property type="protein sequence ID" value="BAE52839.1"/>
    <property type="molecule type" value="Genomic_DNA"/>
</dbReference>
<protein>
    <submittedName>
        <fullName evidence="1">Uncharacterized protein</fullName>
    </submittedName>
</protein>
<dbReference type="AlphaFoldDB" id="Q2VZY6"/>
<dbReference type="Proteomes" id="UP000007058">
    <property type="component" value="Chromosome"/>
</dbReference>